<dbReference type="Pfam" id="PF01406">
    <property type="entry name" value="tRNA-synt_1e"/>
    <property type="match status" value="1"/>
</dbReference>
<evidence type="ECO:0000256" key="3">
    <source>
        <dbReference type="ARBA" id="ARBA00011245"/>
    </source>
</evidence>
<feature type="binding site" evidence="10">
    <location>
        <position position="289"/>
    </location>
    <ligand>
        <name>L-cysteinyl-5'-AMP</name>
        <dbReference type="ChEBI" id="CHEBI:144924"/>
    </ligand>
</feature>
<evidence type="ECO:0000313" key="13">
    <source>
        <dbReference type="Proteomes" id="UP001055200"/>
    </source>
</evidence>
<evidence type="ECO:0000256" key="4">
    <source>
        <dbReference type="ARBA" id="ARBA00022598"/>
    </source>
</evidence>
<keyword evidence="7 10" id="KW-0862">Zinc</keyword>
<dbReference type="HAMAP" id="MF_01697">
    <property type="entry name" value="MshC"/>
    <property type="match status" value="1"/>
</dbReference>
<keyword evidence="5 10" id="KW-0479">Metal-binding</keyword>
<keyword evidence="13" id="KW-1185">Reference proteome</keyword>
<dbReference type="InterPro" id="IPR032678">
    <property type="entry name" value="tRNA-synt_1_cat_dom"/>
</dbReference>
<dbReference type="PRINTS" id="PR00983">
    <property type="entry name" value="TRNASYNTHCYS"/>
</dbReference>
<evidence type="ECO:0000256" key="7">
    <source>
        <dbReference type="ARBA" id="ARBA00022833"/>
    </source>
</evidence>
<dbReference type="CDD" id="cd00672">
    <property type="entry name" value="CysRS_core"/>
    <property type="match status" value="1"/>
</dbReference>
<comment type="cofactor">
    <cofactor evidence="10">
        <name>Zn(2+)</name>
        <dbReference type="ChEBI" id="CHEBI:29105"/>
    </cofactor>
    <text evidence="10">Binds 1 zinc ion per subunit.</text>
</comment>
<feature type="binding site" evidence="10">
    <location>
        <begin position="81"/>
        <end position="83"/>
    </location>
    <ligand>
        <name>L-cysteinyl-5'-AMP</name>
        <dbReference type="ChEBI" id="CHEBI:144924"/>
    </ligand>
</feature>
<dbReference type="InterPro" id="IPR014729">
    <property type="entry name" value="Rossmann-like_a/b/a_fold"/>
</dbReference>
<feature type="binding site" evidence="10">
    <location>
        <position position="237"/>
    </location>
    <ligand>
        <name>Zn(2+)</name>
        <dbReference type="ChEBI" id="CHEBI:29105"/>
    </ligand>
</feature>
<keyword evidence="6 10" id="KW-0547">Nucleotide-binding</keyword>
<comment type="function">
    <text evidence="1 10">Catalyzes the ATP-dependent condensation of GlcN-Ins and L-cysteine to form L-Cys-GlcN-Ins.</text>
</comment>
<feature type="binding site" evidence="10">
    <location>
        <begin position="43"/>
        <end position="46"/>
    </location>
    <ligand>
        <name>L-cysteinyl-5'-AMP</name>
        <dbReference type="ChEBI" id="CHEBI:144924"/>
    </ligand>
</feature>
<dbReference type="Gene3D" id="1.20.120.640">
    <property type="entry name" value="Anticodon-binding domain of a subclass of class I aminoacyl-tRNA synthetases"/>
    <property type="match status" value="1"/>
</dbReference>
<evidence type="ECO:0000259" key="11">
    <source>
        <dbReference type="Pfam" id="PF01406"/>
    </source>
</evidence>
<comment type="catalytic activity">
    <reaction evidence="9 10">
        <text>1D-myo-inositol 2-amino-2-deoxy-alpha-D-glucopyranoside + L-cysteine + ATP = 1D-myo-inositol 2-(L-cysteinylamino)-2-deoxy-alpha-D-glucopyranoside + AMP + diphosphate + H(+)</text>
        <dbReference type="Rhea" id="RHEA:26176"/>
        <dbReference type="ChEBI" id="CHEBI:15378"/>
        <dbReference type="ChEBI" id="CHEBI:30616"/>
        <dbReference type="ChEBI" id="CHEBI:33019"/>
        <dbReference type="ChEBI" id="CHEBI:35235"/>
        <dbReference type="ChEBI" id="CHEBI:58886"/>
        <dbReference type="ChEBI" id="CHEBI:58887"/>
        <dbReference type="ChEBI" id="CHEBI:456215"/>
        <dbReference type="EC" id="6.3.1.13"/>
    </reaction>
</comment>
<dbReference type="EC" id="6.3.1.13" evidence="10"/>
<comment type="similarity">
    <text evidence="2 10">Belongs to the class-I aminoacyl-tRNA synthetase family. MshC subfamily.</text>
</comment>
<dbReference type="EMBL" id="CP092365">
    <property type="protein sequence ID" value="ULN54102.1"/>
    <property type="molecule type" value="Genomic_DNA"/>
</dbReference>
<feature type="binding site" evidence="10">
    <location>
        <position position="58"/>
    </location>
    <ligand>
        <name>L-cysteinyl-5'-AMP</name>
        <dbReference type="ChEBI" id="CHEBI:144924"/>
    </ligand>
</feature>
<reference evidence="12" key="1">
    <citation type="submission" date="2022-08" db="EMBL/GenBank/DDBJ databases">
        <title>Complete genome sequence of 14 non-tuberculosis mycobacteria type-strains.</title>
        <authorList>
            <person name="Igarashi Y."/>
            <person name="Osugi A."/>
            <person name="Mitarai S."/>
        </authorList>
    </citation>
    <scope>NUCLEOTIDE SEQUENCE</scope>
    <source>
        <strain evidence="12">DSM 45575</strain>
    </source>
</reference>
<feature type="short sequence motif" description="'KMSKS' region" evidence="10">
    <location>
        <begin position="295"/>
        <end position="299"/>
    </location>
</feature>
<dbReference type="SUPFAM" id="SSF52374">
    <property type="entry name" value="Nucleotidylyl transferase"/>
    <property type="match status" value="1"/>
</dbReference>
<feature type="binding site" evidence="10">
    <location>
        <position position="233"/>
    </location>
    <ligand>
        <name>L-cysteinyl-5'-AMP</name>
        <dbReference type="ChEBI" id="CHEBI:144924"/>
    </ligand>
</feature>
<feature type="short sequence motif" description="'ERGGDP' region" evidence="10">
    <location>
        <begin position="193"/>
        <end position="198"/>
    </location>
</feature>
<evidence type="ECO:0000256" key="8">
    <source>
        <dbReference type="ARBA" id="ARBA00022840"/>
    </source>
</evidence>
<feature type="binding site" evidence="10">
    <location>
        <position position="262"/>
    </location>
    <ligand>
        <name>Zn(2+)</name>
        <dbReference type="ChEBI" id="CHEBI:29105"/>
    </ligand>
</feature>
<dbReference type="InterPro" id="IPR017812">
    <property type="entry name" value="Mycothiol_ligase_MshC"/>
</dbReference>
<feature type="binding site" evidence="10">
    <location>
        <position position="43"/>
    </location>
    <ligand>
        <name>Zn(2+)</name>
        <dbReference type="ChEBI" id="CHEBI:29105"/>
    </ligand>
</feature>
<dbReference type="PANTHER" id="PTHR10890:SF3">
    <property type="entry name" value="CYSTEINE--TRNA LIGASE, CYTOPLASMIC"/>
    <property type="match status" value="1"/>
</dbReference>
<dbReference type="Gene3D" id="3.40.50.620">
    <property type="entry name" value="HUPs"/>
    <property type="match status" value="1"/>
</dbReference>
<dbReference type="NCBIfam" id="TIGR03447">
    <property type="entry name" value="mycothiol_MshC"/>
    <property type="match status" value="1"/>
</dbReference>
<evidence type="ECO:0000256" key="10">
    <source>
        <dbReference type="HAMAP-Rule" id="MF_01697"/>
    </source>
</evidence>
<evidence type="ECO:0000256" key="5">
    <source>
        <dbReference type="ARBA" id="ARBA00022723"/>
    </source>
</evidence>
<evidence type="ECO:0000313" key="12">
    <source>
        <dbReference type="EMBL" id="ULN54102.1"/>
    </source>
</evidence>
<dbReference type="GO" id="GO:0035446">
    <property type="term" value="F:cysteine-glucosaminylinositol ligase activity"/>
    <property type="evidence" value="ECO:0007669"/>
    <property type="project" value="UniProtKB-EC"/>
</dbReference>
<evidence type="ECO:0000256" key="6">
    <source>
        <dbReference type="ARBA" id="ARBA00022741"/>
    </source>
</evidence>
<feature type="short sequence motif" description="'HIGH' region" evidence="10">
    <location>
        <begin position="45"/>
        <end position="55"/>
    </location>
</feature>
<name>A0ABY3U7M7_9MYCO</name>
<protein>
    <recommendedName>
        <fullName evidence="10">L-cysteine:1D-myo-inositol 2-amino-2-deoxy-alpha-D-glucopyranoside ligase</fullName>
        <shortName evidence="10">L-Cys:GlcN-Ins ligase</shortName>
        <ecNumber evidence="10">6.3.1.13</ecNumber>
    </recommendedName>
    <alternativeName>
        <fullName evidence="10">Mycothiol ligase</fullName>
        <shortName evidence="10">MSH ligase</shortName>
    </alternativeName>
</protein>
<evidence type="ECO:0000256" key="1">
    <source>
        <dbReference type="ARBA" id="ARBA00003679"/>
    </source>
</evidence>
<sequence>MHSWSAAPVPVLPGRGPQLRLYDTADRAVRPVTAGATATMYVCGITPYDATHLGHAATYLAFDLIHRLWLDNGHRVHYVQNITDIDDPLFERAARDGVDWRELGDREVALFAEDMAALRVLPPHDYVGATEVIDEVIELIEKLLAAGAAYQLSTAGGVDGADYADVYYRAGATRQFGYESNYSHELMLELFAERGGDPQRPGKSDRLDALLWSAARPGEPAWPSPFGPGRPGWHVECSAIALNRLGVGLDIQGGGSDLIFPHHEYSAAHAESATGERRFARHYVHAGMIGWDGQKMSKSRGNLVLVSALRAEGVEPAAIRLGLLAGHYRADRSWDSAVLEQAIARLAHWRAATALPTGPDATDVIARLRRYLADDLNTPAALAALDGWATDALDYGGHHQGAPAAVATAVDALLGVTL</sequence>
<organism evidence="12 13">
    <name type="scientific">Mycolicibacillus parakoreensis</name>
    <dbReference type="NCBI Taxonomy" id="1069221"/>
    <lineage>
        <taxon>Bacteria</taxon>
        <taxon>Bacillati</taxon>
        <taxon>Actinomycetota</taxon>
        <taxon>Actinomycetes</taxon>
        <taxon>Mycobacteriales</taxon>
        <taxon>Mycobacteriaceae</taxon>
        <taxon>Mycolicibacillus</taxon>
    </lineage>
</organism>
<dbReference type="CDD" id="cd07955">
    <property type="entry name" value="Anticodon_Ia_Cys_like"/>
    <property type="match status" value="1"/>
</dbReference>
<proteinExistence type="inferred from homology"/>
<feature type="binding site" evidence="10">
    <location>
        <begin position="255"/>
        <end position="257"/>
    </location>
    <ligand>
        <name>L-cysteinyl-5'-AMP</name>
        <dbReference type="ChEBI" id="CHEBI:144924"/>
    </ligand>
</feature>
<accession>A0ABY3U7M7</accession>
<dbReference type="InterPro" id="IPR024909">
    <property type="entry name" value="Cys-tRNA/MSH_ligase"/>
</dbReference>
<feature type="domain" description="tRNA synthetases class I catalytic" evidence="11">
    <location>
        <begin position="36"/>
        <end position="342"/>
    </location>
</feature>
<keyword evidence="8 10" id="KW-0067">ATP-binding</keyword>
<gene>
    <name evidence="10 12" type="primary">mshC</name>
    <name evidence="12" type="ORF">MIU77_07475</name>
</gene>
<evidence type="ECO:0000256" key="2">
    <source>
        <dbReference type="ARBA" id="ARBA00007723"/>
    </source>
</evidence>
<dbReference type="PANTHER" id="PTHR10890">
    <property type="entry name" value="CYSTEINYL-TRNA SYNTHETASE"/>
    <property type="match status" value="1"/>
</dbReference>
<dbReference type="RefSeq" id="WP_240172302.1">
    <property type="nucleotide sequence ID" value="NZ_CP092365.1"/>
</dbReference>
<keyword evidence="4 10" id="KW-0436">Ligase</keyword>
<comment type="subunit">
    <text evidence="3 10">Monomer.</text>
</comment>
<evidence type="ECO:0000256" key="9">
    <source>
        <dbReference type="ARBA" id="ARBA00048350"/>
    </source>
</evidence>
<dbReference type="Proteomes" id="UP001055200">
    <property type="component" value="Chromosome"/>
</dbReference>